<evidence type="ECO:0000256" key="4">
    <source>
        <dbReference type="ARBA" id="ARBA00022679"/>
    </source>
</evidence>
<dbReference type="EMBL" id="WHLY01000002">
    <property type="protein sequence ID" value="MPR32650.1"/>
    <property type="molecule type" value="Genomic_DNA"/>
</dbReference>
<evidence type="ECO:0000256" key="7">
    <source>
        <dbReference type="ARBA" id="ARBA00022898"/>
    </source>
</evidence>
<keyword evidence="8" id="KW-0408">Iron</keyword>
<dbReference type="FunFam" id="3.40.640.10:FF:000003">
    <property type="entry name" value="Cysteine desulfurase IscS"/>
    <property type="match status" value="1"/>
</dbReference>
<evidence type="ECO:0000256" key="8">
    <source>
        <dbReference type="ARBA" id="ARBA00023004"/>
    </source>
</evidence>
<evidence type="ECO:0000313" key="13">
    <source>
        <dbReference type="EMBL" id="MPR32650.1"/>
    </source>
</evidence>
<keyword evidence="5" id="KW-0001">2Fe-2S</keyword>
<evidence type="ECO:0000256" key="5">
    <source>
        <dbReference type="ARBA" id="ARBA00022714"/>
    </source>
</evidence>
<dbReference type="PANTHER" id="PTHR11601">
    <property type="entry name" value="CYSTEINE DESULFURYLASE FAMILY MEMBER"/>
    <property type="match status" value="1"/>
</dbReference>
<dbReference type="SUPFAM" id="SSF53383">
    <property type="entry name" value="PLP-dependent transferases"/>
    <property type="match status" value="1"/>
</dbReference>
<dbReference type="InterPro" id="IPR015422">
    <property type="entry name" value="PyrdxlP-dep_Trfase_small"/>
</dbReference>
<sequence length="381" mass="41692">MEYSRPIYLDYNATTPVDPRVLDAMLPWFTEQFGNAASRTHLYGWEAADAVAHARQQVARLIGASEKEIIFTSGATEANNLALKGTFEALGAQKNHIVTVATEHKAVFDTCQHLEALGAEVTYLMPASDGLITLEQLENALRPDTLLVSVMYANNEIGVIQPIADIGRLCRERVIIFHTDATQAVGKIPVDVARDNIDLLSLSAHKLYGPKGIGALYVRKGIKLTAQLDGGRHERGLRSGTLNVPGIVGLGKACQLAGTSMLEEEKRLSILRDRLENEILNAVIDTHVNGNRTYRLPQTTNISFENVDGEALLMSFNRIAVSNGSACTSALIEPSYVLKALGVPDDLAHASVRFSLGRFTREADVEETIAHVRDVVERLRR</sequence>
<dbReference type="InterPro" id="IPR015424">
    <property type="entry name" value="PyrdxlP-dep_Trfase"/>
</dbReference>
<comment type="cofactor">
    <cofactor evidence="1 11">
        <name>pyridoxal 5'-phosphate</name>
        <dbReference type="ChEBI" id="CHEBI:597326"/>
    </cofactor>
</comment>
<comment type="catalytic activity">
    <reaction evidence="10">
        <text>(sulfur carrier)-H + L-cysteine = (sulfur carrier)-SH + L-alanine</text>
        <dbReference type="Rhea" id="RHEA:43892"/>
        <dbReference type="Rhea" id="RHEA-COMP:14737"/>
        <dbReference type="Rhea" id="RHEA-COMP:14739"/>
        <dbReference type="ChEBI" id="CHEBI:29917"/>
        <dbReference type="ChEBI" id="CHEBI:35235"/>
        <dbReference type="ChEBI" id="CHEBI:57972"/>
        <dbReference type="ChEBI" id="CHEBI:64428"/>
        <dbReference type="EC" id="2.8.1.7"/>
    </reaction>
</comment>
<evidence type="ECO:0000256" key="6">
    <source>
        <dbReference type="ARBA" id="ARBA00022723"/>
    </source>
</evidence>
<dbReference type="GO" id="GO:0051537">
    <property type="term" value="F:2 iron, 2 sulfur cluster binding"/>
    <property type="evidence" value="ECO:0007669"/>
    <property type="project" value="UniProtKB-KW"/>
</dbReference>
<evidence type="ECO:0000256" key="10">
    <source>
        <dbReference type="ARBA" id="ARBA00050776"/>
    </source>
</evidence>
<evidence type="ECO:0000259" key="12">
    <source>
        <dbReference type="Pfam" id="PF00266"/>
    </source>
</evidence>
<keyword evidence="6" id="KW-0479">Metal-binding</keyword>
<reference evidence="13 14" key="1">
    <citation type="submission" date="2019-10" db="EMBL/GenBank/DDBJ databases">
        <title>Draft Genome Sequence of Cytophagaceae sp. SJW1-29.</title>
        <authorList>
            <person name="Choi A."/>
        </authorList>
    </citation>
    <scope>NUCLEOTIDE SEQUENCE [LARGE SCALE GENOMIC DNA]</scope>
    <source>
        <strain evidence="13 14">SJW1-29</strain>
    </source>
</reference>
<dbReference type="NCBIfam" id="NF010611">
    <property type="entry name" value="PRK14012.1"/>
    <property type="match status" value="1"/>
</dbReference>
<name>A0A7C9FBH4_9BACT</name>
<evidence type="ECO:0000256" key="9">
    <source>
        <dbReference type="ARBA" id="ARBA00023014"/>
    </source>
</evidence>
<evidence type="ECO:0000256" key="2">
    <source>
        <dbReference type="ARBA" id="ARBA00006490"/>
    </source>
</evidence>
<dbReference type="GO" id="GO:0046872">
    <property type="term" value="F:metal ion binding"/>
    <property type="evidence" value="ECO:0007669"/>
    <property type="project" value="UniProtKB-KW"/>
</dbReference>
<comment type="caution">
    <text evidence="13">The sequence shown here is derived from an EMBL/GenBank/DDBJ whole genome shotgun (WGS) entry which is preliminary data.</text>
</comment>
<proteinExistence type="inferred from homology"/>
<dbReference type="InterPro" id="IPR020578">
    <property type="entry name" value="Aminotrans_V_PyrdxlP_BS"/>
</dbReference>
<dbReference type="Proteomes" id="UP000479293">
    <property type="component" value="Unassembled WGS sequence"/>
</dbReference>
<protein>
    <recommendedName>
        <fullName evidence="3">cysteine desulfurase</fullName>
        <ecNumber evidence="3">2.8.1.7</ecNumber>
    </recommendedName>
</protein>
<organism evidence="13 14">
    <name type="scientific">Salmonirosea aquatica</name>
    <dbReference type="NCBI Taxonomy" id="2654236"/>
    <lineage>
        <taxon>Bacteria</taxon>
        <taxon>Pseudomonadati</taxon>
        <taxon>Bacteroidota</taxon>
        <taxon>Cytophagia</taxon>
        <taxon>Cytophagales</taxon>
        <taxon>Spirosomataceae</taxon>
        <taxon>Salmonirosea</taxon>
    </lineage>
</organism>
<feature type="domain" description="Aminotransferase class V" evidence="12">
    <location>
        <begin position="7"/>
        <end position="366"/>
    </location>
</feature>
<dbReference type="InterPro" id="IPR000192">
    <property type="entry name" value="Aminotrans_V_dom"/>
</dbReference>
<dbReference type="RefSeq" id="WP_152757266.1">
    <property type="nucleotide sequence ID" value="NZ_WHLY01000002.1"/>
</dbReference>
<accession>A0A7C9FBH4</accession>
<keyword evidence="7" id="KW-0663">Pyridoxal phosphate</keyword>
<dbReference type="InterPro" id="IPR016454">
    <property type="entry name" value="Cysteine_dSase"/>
</dbReference>
<dbReference type="PIRSF" id="PIRSF005572">
    <property type="entry name" value="NifS"/>
    <property type="match status" value="1"/>
</dbReference>
<dbReference type="Gene3D" id="3.90.1150.10">
    <property type="entry name" value="Aspartate Aminotransferase, domain 1"/>
    <property type="match status" value="1"/>
</dbReference>
<comment type="similarity">
    <text evidence="2">Belongs to the class-V pyridoxal-phosphate-dependent aminotransferase family. NifS/IscS subfamily.</text>
</comment>
<evidence type="ECO:0000313" key="14">
    <source>
        <dbReference type="Proteomes" id="UP000479293"/>
    </source>
</evidence>
<dbReference type="EC" id="2.8.1.7" evidence="3"/>
<dbReference type="AlphaFoldDB" id="A0A7C9FBH4"/>
<dbReference type="Pfam" id="PF00266">
    <property type="entry name" value="Aminotran_5"/>
    <property type="match status" value="1"/>
</dbReference>
<dbReference type="GO" id="GO:0031071">
    <property type="term" value="F:cysteine desulfurase activity"/>
    <property type="evidence" value="ECO:0007669"/>
    <property type="project" value="UniProtKB-EC"/>
</dbReference>
<dbReference type="PROSITE" id="PS00595">
    <property type="entry name" value="AA_TRANSFER_CLASS_5"/>
    <property type="match status" value="1"/>
</dbReference>
<evidence type="ECO:0000256" key="11">
    <source>
        <dbReference type="RuleBase" id="RU004504"/>
    </source>
</evidence>
<keyword evidence="9" id="KW-0411">Iron-sulfur</keyword>
<dbReference type="PANTHER" id="PTHR11601:SF34">
    <property type="entry name" value="CYSTEINE DESULFURASE"/>
    <property type="match status" value="1"/>
</dbReference>
<evidence type="ECO:0000256" key="3">
    <source>
        <dbReference type="ARBA" id="ARBA00012239"/>
    </source>
</evidence>
<dbReference type="InterPro" id="IPR015421">
    <property type="entry name" value="PyrdxlP-dep_Trfase_major"/>
</dbReference>
<evidence type="ECO:0000256" key="1">
    <source>
        <dbReference type="ARBA" id="ARBA00001933"/>
    </source>
</evidence>
<gene>
    <name evidence="13" type="ORF">GBK04_04610</name>
</gene>
<dbReference type="NCBIfam" id="NF002806">
    <property type="entry name" value="PRK02948.1"/>
    <property type="match status" value="1"/>
</dbReference>
<keyword evidence="4 13" id="KW-0808">Transferase</keyword>
<dbReference type="Gene3D" id="3.40.640.10">
    <property type="entry name" value="Type I PLP-dependent aspartate aminotransferase-like (Major domain)"/>
    <property type="match status" value="1"/>
</dbReference>
<keyword evidence="14" id="KW-1185">Reference proteome</keyword>